<evidence type="ECO:0008006" key="4">
    <source>
        <dbReference type="Google" id="ProtNLM"/>
    </source>
</evidence>
<comment type="caution">
    <text evidence="2">The sequence shown here is derived from an EMBL/GenBank/DDBJ whole genome shotgun (WGS) entry which is preliminary data.</text>
</comment>
<feature type="chain" id="PRO_5036496261" description="Secreted protein" evidence="1">
    <location>
        <begin position="17"/>
        <end position="66"/>
    </location>
</feature>
<dbReference type="EMBL" id="BMAO01027646">
    <property type="protein sequence ID" value="GFR18667.1"/>
    <property type="molecule type" value="Genomic_DNA"/>
</dbReference>
<proteinExistence type="predicted"/>
<dbReference type="AlphaFoldDB" id="A0A8X6LS46"/>
<accession>A0A8X6LS46</accession>
<protein>
    <recommendedName>
        <fullName evidence="4">Secreted protein</fullName>
    </recommendedName>
</protein>
<evidence type="ECO:0000313" key="3">
    <source>
        <dbReference type="Proteomes" id="UP000887116"/>
    </source>
</evidence>
<feature type="signal peptide" evidence="1">
    <location>
        <begin position="1"/>
        <end position="16"/>
    </location>
</feature>
<name>A0A8X6LS46_TRICU</name>
<organism evidence="2 3">
    <name type="scientific">Trichonephila clavata</name>
    <name type="common">Joro spider</name>
    <name type="synonym">Nephila clavata</name>
    <dbReference type="NCBI Taxonomy" id="2740835"/>
    <lineage>
        <taxon>Eukaryota</taxon>
        <taxon>Metazoa</taxon>
        <taxon>Ecdysozoa</taxon>
        <taxon>Arthropoda</taxon>
        <taxon>Chelicerata</taxon>
        <taxon>Arachnida</taxon>
        <taxon>Araneae</taxon>
        <taxon>Araneomorphae</taxon>
        <taxon>Entelegynae</taxon>
        <taxon>Araneoidea</taxon>
        <taxon>Nephilidae</taxon>
        <taxon>Trichonephila</taxon>
    </lineage>
</organism>
<evidence type="ECO:0000313" key="2">
    <source>
        <dbReference type="EMBL" id="GFR18667.1"/>
    </source>
</evidence>
<evidence type="ECO:0000256" key="1">
    <source>
        <dbReference type="SAM" id="SignalP"/>
    </source>
</evidence>
<gene>
    <name evidence="2" type="ORF">TNCT_21701</name>
</gene>
<keyword evidence="1" id="KW-0732">Signal</keyword>
<keyword evidence="3" id="KW-1185">Reference proteome</keyword>
<dbReference type="Proteomes" id="UP000887116">
    <property type="component" value="Unassembled WGS sequence"/>
</dbReference>
<reference evidence="2" key="1">
    <citation type="submission" date="2020-07" db="EMBL/GenBank/DDBJ databases">
        <title>Multicomponent nature underlies the extraordinary mechanical properties of spider dragline silk.</title>
        <authorList>
            <person name="Kono N."/>
            <person name="Nakamura H."/>
            <person name="Mori M."/>
            <person name="Yoshida Y."/>
            <person name="Ohtoshi R."/>
            <person name="Malay A.D."/>
            <person name="Moran D.A.P."/>
            <person name="Tomita M."/>
            <person name="Numata K."/>
            <person name="Arakawa K."/>
        </authorList>
    </citation>
    <scope>NUCLEOTIDE SEQUENCE</scope>
</reference>
<sequence length="66" mass="7369">MPRITLLLIMVSSSEADCIRSSSITVCKECLLLRLYFSLLGRDLLSGSRLASSPLKPSWQFALNHE</sequence>